<keyword evidence="2" id="KW-1185">Reference proteome</keyword>
<accession>A0A3A1P316</accession>
<proteinExistence type="predicted"/>
<evidence type="ECO:0000313" key="1">
    <source>
        <dbReference type="EMBL" id="RIV83987.1"/>
    </source>
</evidence>
<protein>
    <submittedName>
        <fullName evidence="1">Periplasmic heavy metal sensor</fullName>
    </submittedName>
</protein>
<dbReference type="InterPro" id="IPR025961">
    <property type="entry name" value="Metal_resist"/>
</dbReference>
<dbReference type="OrthoDB" id="7450844at2"/>
<reference evidence="1 2" key="1">
    <citation type="submission" date="2018-08" db="EMBL/GenBank/DDBJ databases">
        <title>Erythrobacter zhengii sp.nov., a bacterium isolated from deep-sea sediment.</title>
        <authorList>
            <person name="Fang C."/>
            <person name="Wu Y.-H."/>
            <person name="Sun C."/>
            <person name="Wang H."/>
            <person name="Cheng H."/>
            <person name="Meng F.-X."/>
            <person name="Wang C.-S."/>
            <person name="Xu X.-W."/>
        </authorList>
    </citation>
    <scope>NUCLEOTIDE SEQUENCE [LARGE SCALE GENOMIC DNA]</scope>
    <source>
        <strain evidence="1 2">CCTCC AB 2015396</strain>
    </source>
</reference>
<organism evidence="1 2">
    <name type="scientific">Aurantiacibacter xanthus</name>
    <dbReference type="NCBI Taxonomy" id="1784712"/>
    <lineage>
        <taxon>Bacteria</taxon>
        <taxon>Pseudomonadati</taxon>
        <taxon>Pseudomonadota</taxon>
        <taxon>Alphaproteobacteria</taxon>
        <taxon>Sphingomonadales</taxon>
        <taxon>Erythrobacteraceae</taxon>
        <taxon>Aurantiacibacter</taxon>
    </lineage>
</organism>
<sequence>MKFGILQIMAGVLLAIAAGCIGAFAAGEWRDGEQGQGLHAFVHDKLDLDAEQSAALEQLEADFAIERRQLELSLRAENAQLAAAMDEEHEYGPQVSVAIDNVHAAMGDLQKATVRHVFAMRDLLTEEQRAQFDRQVSASLTGETGE</sequence>
<dbReference type="EMBL" id="QXFM01000110">
    <property type="protein sequence ID" value="RIV83987.1"/>
    <property type="molecule type" value="Genomic_DNA"/>
</dbReference>
<dbReference type="Pfam" id="PF13801">
    <property type="entry name" value="Metal_resist"/>
    <property type="match status" value="1"/>
</dbReference>
<dbReference type="Gene3D" id="1.20.120.1490">
    <property type="match status" value="1"/>
</dbReference>
<dbReference type="PROSITE" id="PS51257">
    <property type="entry name" value="PROKAR_LIPOPROTEIN"/>
    <property type="match status" value="1"/>
</dbReference>
<evidence type="ECO:0000313" key="2">
    <source>
        <dbReference type="Proteomes" id="UP000265366"/>
    </source>
</evidence>
<dbReference type="Proteomes" id="UP000265366">
    <property type="component" value="Unassembled WGS sequence"/>
</dbReference>
<comment type="caution">
    <text evidence="1">The sequence shown here is derived from an EMBL/GenBank/DDBJ whole genome shotgun (WGS) entry which is preliminary data.</text>
</comment>
<gene>
    <name evidence="1" type="ORF">D2V17_12215</name>
</gene>
<dbReference type="AlphaFoldDB" id="A0A3A1P316"/>
<name>A0A3A1P316_9SPHN</name>